<gene>
    <name evidence="6" type="ORF">HHU12_10560</name>
</gene>
<evidence type="ECO:0000259" key="5">
    <source>
        <dbReference type="SMART" id="SM00470"/>
    </source>
</evidence>
<dbReference type="InterPro" id="IPR041468">
    <property type="entry name" value="HTH_ParB/Spo0J"/>
</dbReference>
<protein>
    <submittedName>
        <fullName evidence="6">ParB/RepB/Spo0J family partition protein</fullName>
    </submittedName>
</protein>
<sequence length="316" mass="35544">MPENSEKKTLKKRKALGKGLGAILGSSNNTETSSSAPQKAVENQSTNITVVEKLDEISIDYVERNPFQPRLEFQDEALKELADSIRAQGIIQPITVRKLTDQQYQIISGERRWRASKMAGLEKIPAYVKGANDTQMLEMALIENIQREDLNPIEVAISYQRLIAECELKQEELGDRVGKKRSTVANYLRLLKLPPEIQSGLRKGVISMGHARALVNVNSIEVQLALYDTVVKSELSVRKTENLVRDIIQGKDPLSAKAKAKKEPLDFEFSRLQRDLSTHFGTQIKIKNADDGKGEINIPYQSIEDLNRILDILKTH</sequence>
<name>A0A7X9P3Y7_9BACT</name>
<dbReference type="PANTHER" id="PTHR33375">
    <property type="entry name" value="CHROMOSOME-PARTITIONING PROTEIN PARB-RELATED"/>
    <property type="match status" value="1"/>
</dbReference>
<dbReference type="EMBL" id="JABANE010000023">
    <property type="protein sequence ID" value="NME68399.1"/>
    <property type="molecule type" value="Genomic_DNA"/>
</dbReference>
<dbReference type="CDD" id="cd16393">
    <property type="entry name" value="SPO0J_N"/>
    <property type="match status" value="1"/>
</dbReference>
<dbReference type="InterPro" id="IPR036086">
    <property type="entry name" value="ParB/Sulfiredoxin_sf"/>
</dbReference>
<dbReference type="SUPFAM" id="SSF109709">
    <property type="entry name" value="KorB DNA-binding domain-like"/>
    <property type="match status" value="1"/>
</dbReference>
<dbReference type="NCBIfam" id="TIGR00180">
    <property type="entry name" value="parB_part"/>
    <property type="match status" value="1"/>
</dbReference>
<dbReference type="Proteomes" id="UP000576082">
    <property type="component" value="Unassembled WGS sequence"/>
</dbReference>
<dbReference type="SMART" id="SM00470">
    <property type="entry name" value="ParB"/>
    <property type="match status" value="1"/>
</dbReference>
<evidence type="ECO:0000256" key="2">
    <source>
        <dbReference type="ARBA" id="ARBA00022829"/>
    </source>
</evidence>
<dbReference type="Pfam" id="PF02195">
    <property type="entry name" value="ParB_N"/>
    <property type="match status" value="1"/>
</dbReference>
<comment type="caution">
    <text evidence="6">The sequence shown here is derived from an EMBL/GenBank/DDBJ whole genome shotgun (WGS) entry which is preliminary data.</text>
</comment>
<comment type="similarity">
    <text evidence="1">Belongs to the ParB family.</text>
</comment>
<accession>A0A7X9P3Y7</accession>
<dbReference type="FunFam" id="1.10.10.2830:FF:000001">
    <property type="entry name" value="Chromosome partitioning protein ParB"/>
    <property type="match status" value="1"/>
</dbReference>
<evidence type="ECO:0000256" key="4">
    <source>
        <dbReference type="SAM" id="MobiDB-lite"/>
    </source>
</evidence>
<dbReference type="FunFam" id="3.90.1530.30:FF:000001">
    <property type="entry name" value="Chromosome partitioning protein ParB"/>
    <property type="match status" value="1"/>
</dbReference>
<dbReference type="Pfam" id="PF17762">
    <property type="entry name" value="HTH_ParB"/>
    <property type="match status" value="1"/>
</dbReference>
<dbReference type="GO" id="GO:0005694">
    <property type="term" value="C:chromosome"/>
    <property type="evidence" value="ECO:0007669"/>
    <property type="project" value="TreeGrafter"/>
</dbReference>
<evidence type="ECO:0000313" key="6">
    <source>
        <dbReference type="EMBL" id="NME68399.1"/>
    </source>
</evidence>
<dbReference type="Gene3D" id="3.90.1530.30">
    <property type="match status" value="1"/>
</dbReference>
<dbReference type="GO" id="GO:0045881">
    <property type="term" value="P:positive regulation of sporulation resulting in formation of a cellular spore"/>
    <property type="evidence" value="ECO:0007669"/>
    <property type="project" value="TreeGrafter"/>
</dbReference>
<dbReference type="InterPro" id="IPR004437">
    <property type="entry name" value="ParB/RepB/Spo0J"/>
</dbReference>
<evidence type="ECO:0000256" key="3">
    <source>
        <dbReference type="ARBA" id="ARBA00023125"/>
    </source>
</evidence>
<dbReference type="AlphaFoldDB" id="A0A7X9P3Y7"/>
<keyword evidence="7" id="KW-1185">Reference proteome</keyword>
<dbReference type="PANTHER" id="PTHR33375:SF1">
    <property type="entry name" value="CHROMOSOME-PARTITIONING PROTEIN PARB-RELATED"/>
    <property type="match status" value="1"/>
</dbReference>
<proteinExistence type="inferred from homology"/>
<dbReference type="Pfam" id="PF23552">
    <property type="entry name" value="ParB_C"/>
    <property type="match status" value="1"/>
</dbReference>
<dbReference type="GO" id="GO:0003677">
    <property type="term" value="F:DNA binding"/>
    <property type="evidence" value="ECO:0007669"/>
    <property type="project" value="UniProtKB-KW"/>
</dbReference>
<dbReference type="Gene3D" id="1.10.10.2830">
    <property type="match status" value="1"/>
</dbReference>
<feature type="domain" description="ParB-like N-terminal" evidence="5">
    <location>
        <begin position="55"/>
        <end position="145"/>
    </location>
</feature>
<dbReference type="InterPro" id="IPR003115">
    <property type="entry name" value="ParB_N"/>
</dbReference>
<evidence type="ECO:0000256" key="1">
    <source>
        <dbReference type="ARBA" id="ARBA00006295"/>
    </source>
</evidence>
<dbReference type="RefSeq" id="WP_169656702.1">
    <property type="nucleotide sequence ID" value="NZ_JABANE010000023.1"/>
</dbReference>
<organism evidence="6 7">
    <name type="scientific">Flammeovirga aprica JL-4</name>
    <dbReference type="NCBI Taxonomy" id="694437"/>
    <lineage>
        <taxon>Bacteria</taxon>
        <taxon>Pseudomonadati</taxon>
        <taxon>Bacteroidota</taxon>
        <taxon>Cytophagia</taxon>
        <taxon>Cytophagales</taxon>
        <taxon>Flammeovirgaceae</taxon>
        <taxon>Flammeovirga</taxon>
    </lineage>
</organism>
<reference evidence="6 7" key="1">
    <citation type="submission" date="2020-04" db="EMBL/GenBank/DDBJ databases">
        <title>Flammeovirga sp. SR4, a novel species isolated from seawater.</title>
        <authorList>
            <person name="Wang X."/>
        </authorList>
    </citation>
    <scope>NUCLEOTIDE SEQUENCE [LARGE SCALE GENOMIC DNA]</scope>
    <source>
        <strain evidence="6 7">ATCC 23126</strain>
    </source>
</reference>
<feature type="compositionally biased region" description="Polar residues" evidence="4">
    <location>
        <begin position="26"/>
        <end position="43"/>
    </location>
</feature>
<keyword evidence="3" id="KW-0238">DNA-binding</keyword>
<feature type="region of interest" description="Disordered" evidence="4">
    <location>
        <begin position="21"/>
        <end position="43"/>
    </location>
</feature>
<keyword evidence="2" id="KW-0159">Chromosome partition</keyword>
<dbReference type="GO" id="GO:0007059">
    <property type="term" value="P:chromosome segregation"/>
    <property type="evidence" value="ECO:0007669"/>
    <property type="project" value="UniProtKB-KW"/>
</dbReference>
<dbReference type="InterPro" id="IPR057240">
    <property type="entry name" value="ParB_dimer_C"/>
</dbReference>
<dbReference type="SUPFAM" id="SSF110849">
    <property type="entry name" value="ParB/Sulfiredoxin"/>
    <property type="match status" value="1"/>
</dbReference>
<dbReference type="InterPro" id="IPR050336">
    <property type="entry name" value="Chromosome_partition/occlusion"/>
</dbReference>
<evidence type="ECO:0000313" key="7">
    <source>
        <dbReference type="Proteomes" id="UP000576082"/>
    </source>
</evidence>